<dbReference type="PANTHER" id="PTHR33452:SF1">
    <property type="entry name" value="INNER MEMBRANE PROTEIN YPHA-RELATED"/>
    <property type="match status" value="1"/>
</dbReference>
<dbReference type="InterPro" id="IPR032808">
    <property type="entry name" value="DoxX"/>
</dbReference>
<dbReference type="Proteomes" id="UP000293398">
    <property type="component" value="Unassembled WGS sequence"/>
</dbReference>
<gene>
    <name evidence="8" type="ORF">EV681_4401</name>
</gene>
<evidence type="ECO:0000256" key="7">
    <source>
        <dbReference type="SAM" id="Phobius"/>
    </source>
</evidence>
<feature type="transmembrane region" description="Helical" evidence="7">
    <location>
        <begin position="113"/>
        <end position="133"/>
    </location>
</feature>
<comment type="caution">
    <text evidence="8">The sequence shown here is derived from an EMBL/GenBank/DDBJ whole genome shotgun (WGS) entry which is preliminary data.</text>
</comment>
<feature type="transmembrane region" description="Helical" evidence="7">
    <location>
        <begin position="139"/>
        <end position="160"/>
    </location>
</feature>
<dbReference type="OrthoDB" id="121744at2"/>
<reference evidence="8 9" key="1">
    <citation type="submission" date="2019-02" db="EMBL/GenBank/DDBJ databases">
        <title>Genomic Encyclopedia of Type Strains, Phase IV (KMG-IV): sequencing the most valuable type-strain genomes for metagenomic binning, comparative biology and taxonomic classification.</title>
        <authorList>
            <person name="Goeker M."/>
        </authorList>
    </citation>
    <scope>NUCLEOTIDE SEQUENCE [LARGE SCALE GENOMIC DNA]</scope>
    <source>
        <strain evidence="8 9">DSM 23814</strain>
    </source>
</reference>
<name>A0A4Q7V5S4_9BURK</name>
<evidence type="ECO:0000256" key="5">
    <source>
        <dbReference type="ARBA" id="ARBA00022989"/>
    </source>
</evidence>
<evidence type="ECO:0000256" key="4">
    <source>
        <dbReference type="ARBA" id="ARBA00022692"/>
    </source>
</evidence>
<comment type="subcellular location">
    <subcellularLocation>
        <location evidence="1">Cell membrane</location>
        <topology evidence="1">Multi-pass membrane protein</topology>
    </subcellularLocation>
</comment>
<keyword evidence="6 7" id="KW-0472">Membrane</keyword>
<dbReference type="GO" id="GO:0005886">
    <property type="term" value="C:plasma membrane"/>
    <property type="evidence" value="ECO:0007669"/>
    <property type="project" value="UniProtKB-SubCell"/>
</dbReference>
<sequence>MSEHQHEPVTLPMRRAGLFARAVRPVQWLAQPWLVQLLLRLAIAVPFLKSGLLKWQGFLQLNETAVYLFTDEFRLHLPGGPYPFPAPASIAFLAACGEVLLPALLILGLGTRLAALGIVLMTIVIQLTVPEGWPVHLTWVAIALAIAAWGPGRVAIDYWLGDRNPRSR</sequence>
<dbReference type="EMBL" id="SHKO01000005">
    <property type="protein sequence ID" value="RZT91645.1"/>
    <property type="molecule type" value="Genomic_DNA"/>
</dbReference>
<evidence type="ECO:0000313" key="8">
    <source>
        <dbReference type="EMBL" id="RZT91645.1"/>
    </source>
</evidence>
<comment type="similarity">
    <text evidence="2">Belongs to the DoxX family.</text>
</comment>
<evidence type="ECO:0000256" key="3">
    <source>
        <dbReference type="ARBA" id="ARBA00022475"/>
    </source>
</evidence>
<evidence type="ECO:0000256" key="1">
    <source>
        <dbReference type="ARBA" id="ARBA00004651"/>
    </source>
</evidence>
<dbReference type="InterPro" id="IPR051907">
    <property type="entry name" value="DoxX-like_oxidoreductase"/>
</dbReference>
<dbReference type="AlphaFoldDB" id="A0A4Q7V5S4"/>
<proteinExistence type="inferred from homology"/>
<dbReference type="Pfam" id="PF07681">
    <property type="entry name" value="DoxX"/>
    <property type="match status" value="1"/>
</dbReference>
<protein>
    <submittedName>
        <fullName evidence="8">Putative oxidoreductase</fullName>
    </submittedName>
</protein>
<keyword evidence="9" id="KW-1185">Reference proteome</keyword>
<keyword evidence="4 7" id="KW-0812">Transmembrane</keyword>
<dbReference type="PANTHER" id="PTHR33452">
    <property type="entry name" value="OXIDOREDUCTASE CATD-RELATED"/>
    <property type="match status" value="1"/>
</dbReference>
<keyword evidence="3" id="KW-1003">Cell membrane</keyword>
<evidence type="ECO:0000256" key="2">
    <source>
        <dbReference type="ARBA" id="ARBA00006679"/>
    </source>
</evidence>
<organism evidence="8 9">
    <name type="scientific">Advenella incenata</name>
    <dbReference type="NCBI Taxonomy" id="267800"/>
    <lineage>
        <taxon>Bacteria</taxon>
        <taxon>Pseudomonadati</taxon>
        <taxon>Pseudomonadota</taxon>
        <taxon>Betaproteobacteria</taxon>
        <taxon>Burkholderiales</taxon>
        <taxon>Alcaligenaceae</taxon>
    </lineage>
</organism>
<evidence type="ECO:0000256" key="6">
    <source>
        <dbReference type="ARBA" id="ARBA00023136"/>
    </source>
</evidence>
<keyword evidence="5 7" id="KW-1133">Transmembrane helix</keyword>
<feature type="transmembrane region" description="Helical" evidence="7">
    <location>
        <begin position="84"/>
        <end position="106"/>
    </location>
</feature>
<evidence type="ECO:0000313" key="9">
    <source>
        <dbReference type="Proteomes" id="UP000293398"/>
    </source>
</evidence>
<accession>A0A4Q7V5S4</accession>